<dbReference type="PANTHER" id="PTHR20957">
    <property type="entry name" value="RNA-BINDING PROTEIN 48"/>
    <property type="match status" value="1"/>
</dbReference>
<proteinExistence type="predicted"/>
<dbReference type="InterPro" id="IPR039599">
    <property type="entry name" value="RBM48"/>
</dbReference>
<dbReference type="EMBL" id="JTDY01001814">
    <property type="protein sequence ID" value="KOB72807.1"/>
    <property type="molecule type" value="Genomic_DNA"/>
</dbReference>
<protein>
    <submittedName>
        <fullName evidence="1">Putative zinc finger protein</fullName>
    </submittedName>
</protein>
<gene>
    <name evidence="1" type="ORF">OBRU01_11513</name>
</gene>
<dbReference type="PANTHER" id="PTHR20957:SF0">
    <property type="entry name" value="RNA-BINDING PROTEIN 48"/>
    <property type="match status" value="1"/>
</dbReference>
<dbReference type="AlphaFoldDB" id="A0A0L7LBE1"/>
<comment type="caution">
    <text evidence="1">The sequence shown here is derived from an EMBL/GenBank/DDBJ whole genome shotgun (WGS) entry which is preliminary data.</text>
</comment>
<sequence>MQHAFAVQTRQETHCRKIPALNLRQEARALFLKFGNLHQFHVSLEHSGEVFTETYHAMYDRIQSARIAKRMLDTKSFYGGSLHVSYAPELETLQETRQKLMQRKNDVLYRLRNLAKDKCIAVITDENNFTKDKCIREITDENTKTQAEVSCFYGNIIQTEVNTNQYDKNYKLDMGAKNIIYMNKRKASKEINIKKKAKPTDNSSIQVIDFTSTEKETLSNINEALNYNKFGDE</sequence>
<evidence type="ECO:0000313" key="2">
    <source>
        <dbReference type="Proteomes" id="UP000037510"/>
    </source>
</evidence>
<feature type="non-terminal residue" evidence="1">
    <location>
        <position position="233"/>
    </location>
</feature>
<keyword evidence="2" id="KW-1185">Reference proteome</keyword>
<dbReference type="Proteomes" id="UP000037510">
    <property type="component" value="Unassembled WGS sequence"/>
</dbReference>
<evidence type="ECO:0000313" key="1">
    <source>
        <dbReference type="EMBL" id="KOB72807.1"/>
    </source>
</evidence>
<dbReference type="STRING" id="104452.A0A0L7LBE1"/>
<reference evidence="1 2" key="1">
    <citation type="journal article" date="2015" name="Genome Biol. Evol.">
        <title>The genome of winter moth (Operophtera brumata) provides a genomic perspective on sexual dimorphism and phenology.</title>
        <authorList>
            <person name="Derks M.F."/>
            <person name="Smit S."/>
            <person name="Salis L."/>
            <person name="Schijlen E."/>
            <person name="Bossers A."/>
            <person name="Mateman C."/>
            <person name="Pijl A.S."/>
            <person name="de Ridder D."/>
            <person name="Groenen M.A."/>
            <person name="Visser M.E."/>
            <person name="Megens H.J."/>
        </authorList>
    </citation>
    <scope>NUCLEOTIDE SEQUENCE [LARGE SCALE GENOMIC DNA]</scope>
    <source>
        <strain evidence="1">WM2013NL</strain>
        <tissue evidence="1">Head and thorax</tissue>
    </source>
</reference>
<organism evidence="1 2">
    <name type="scientific">Operophtera brumata</name>
    <name type="common">Winter moth</name>
    <name type="synonym">Phalaena brumata</name>
    <dbReference type="NCBI Taxonomy" id="104452"/>
    <lineage>
        <taxon>Eukaryota</taxon>
        <taxon>Metazoa</taxon>
        <taxon>Ecdysozoa</taxon>
        <taxon>Arthropoda</taxon>
        <taxon>Hexapoda</taxon>
        <taxon>Insecta</taxon>
        <taxon>Pterygota</taxon>
        <taxon>Neoptera</taxon>
        <taxon>Endopterygota</taxon>
        <taxon>Lepidoptera</taxon>
        <taxon>Glossata</taxon>
        <taxon>Ditrysia</taxon>
        <taxon>Geometroidea</taxon>
        <taxon>Geometridae</taxon>
        <taxon>Larentiinae</taxon>
        <taxon>Operophtera</taxon>
    </lineage>
</organism>
<accession>A0A0L7LBE1</accession>
<dbReference type="GO" id="GO:0005654">
    <property type="term" value="C:nucleoplasm"/>
    <property type="evidence" value="ECO:0007669"/>
    <property type="project" value="TreeGrafter"/>
</dbReference>
<name>A0A0L7LBE1_OPEBR</name>